<feature type="coiled-coil region" evidence="4">
    <location>
        <begin position="162"/>
        <end position="189"/>
    </location>
</feature>
<dbReference type="InterPro" id="IPR001680">
    <property type="entry name" value="WD40_rpt"/>
</dbReference>
<dbReference type="Proteomes" id="UP000688137">
    <property type="component" value="Unassembled WGS sequence"/>
</dbReference>
<dbReference type="PANTHER" id="PTHR22847:SF637">
    <property type="entry name" value="WD REPEAT DOMAIN 5B"/>
    <property type="match status" value="1"/>
</dbReference>
<evidence type="ECO:0000313" key="5">
    <source>
        <dbReference type="EMBL" id="CAD8094448.1"/>
    </source>
</evidence>
<keyword evidence="1 3" id="KW-0853">WD repeat</keyword>
<evidence type="ECO:0000256" key="2">
    <source>
        <dbReference type="ARBA" id="ARBA00022737"/>
    </source>
</evidence>
<dbReference type="GO" id="GO:1990234">
    <property type="term" value="C:transferase complex"/>
    <property type="evidence" value="ECO:0007669"/>
    <property type="project" value="UniProtKB-ARBA"/>
</dbReference>
<name>A0A8S1NPS0_PARPR</name>
<dbReference type="Pfam" id="PF00400">
    <property type="entry name" value="WD40"/>
    <property type="match status" value="2"/>
</dbReference>
<dbReference type="PROSITE" id="PS00678">
    <property type="entry name" value="WD_REPEATS_1"/>
    <property type="match status" value="1"/>
</dbReference>
<feature type="repeat" description="WD" evidence="3">
    <location>
        <begin position="359"/>
        <end position="389"/>
    </location>
</feature>
<evidence type="ECO:0000256" key="1">
    <source>
        <dbReference type="ARBA" id="ARBA00022574"/>
    </source>
</evidence>
<keyword evidence="6" id="KW-1185">Reference proteome</keyword>
<gene>
    <name evidence="5" type="ORF">PPRIM_AZ9-3.1.T0960025</name>
</gene>
<protein>
    <submittedName>
        <fullName evidence="5">Uncharacterized protein</fullName>
    </submittedName>
</protein>
<accession>A0A8S1NPS0</accession>
<organism evidence="5 6">
    <name type="scientific">Paramecium primaurelia</name>
    <dbReference type="NCBI Taxonomy" id="5886"/>
    <lineage>
        <taxon>Eukaryota</taxon>
        <taxon>Sar</taxon>
        <taxon>Alveolata</taxon>
        <taxon>Ciliophora</taxon>
        <taxon>Intramacronucleata</taxon>
        <taxon>Oligohymenophorea</taxon>
        <taxon>Peniculida</taxon>
        <taxon>Parameciidae</taxon>
        <taxon>Paramecium</taxon>
    </lineage>
</organism>
<dbReference type="PANTHER" id="PTHR22847">
    <property type="entry name" value="WD40 REPEAT PROTEIN"/>
    <property type="match status" value="1"/>
</dbReference>
<dbReference type="EMBL" id="CAJJDM010000099">
    <property type="protein sequence ID" value="CAD8094448.1"/>
    <property type="molecule type" value="Genomic_DNA"/>
</dbReference>
<evidence type="ECO:0000313" key="6">
    <source>
        <dbReference type="Proteomes" id="UP000688137"/>
    </source>
</evidence>
<keyword evidence="2" id="KW-0677">Repeat</keyword>
<dbReference type="OMA" id="GYNIENS"/>
<dbReference type="SMART" id="SM00320">
    <property type="entry name" value="WD40"/>
    <property type="match status" value="5"/>
</dbReference>
<sequence>MNQIYQCQTHKEILVGYNIENSDIVRPICSRCIPSLSKGYFGEQRYLNFEQATQLLDQLKQAGLTQYKSEILDQFQQTINQLYTQLKLLYNQISVVFDLIIQSDPQQEVLDSKDPKQIAQVLHENCQYDIHQQKYKIKSQNAIHIRFNKIISKSQHHMNECFESINQQLNSLKKEEIELSQQTNNHKNNYKSYKELFKLNTKVQQVKSLAYHDKYKQLFCIDQDIKMLQFDLKTKQLIQEYSAHSDKISAILIVNDTLISTAIDKSLIIWNIIIGGKAEVKKQITIKSTILQLIKYKNSFASINSDKVLAFWNDTTCVSELKNKVEITSIDCNQDYSQIAIGQIDGIIRIRKEKFNIKIESHFDCVKALKFINESYLVSGGYDKQIKIWMELKNGDYSCIQTIYDHNSYINFIEQVGGYLISSDDDKIIKIWQQDRQWKEVSQIGRYPLVTAMHVYQRICFLGFDDSSIQVLQFN</sequence>
<evidence type="ECO:0000256" key="4">
    <source>
        <dbReference type="SAM" id="Coils"/>
    </source>
</evidence>
<feature type="repeat" description="WD" evidence="3">
    <location>
        <begin position="241"/>
        <end position="272"/>
    </location>
</feature>
<dbReference type="PROSITE" id="PS50082">
    <property type="entry name" value="WD_REPEATS_2"/>
    <property type="match status" value="2"/>
</dbReference>
<evidence type="ECO:0000256" key="3">
    <source>
        <dbReference type="PROSITE-ProRule" id="PRU00221"/>
    </source>
</evidence>
<dbReference type="InterPro" id="IPR019775">
    <property type="entry name" value="WD40_repeat_CS"/>
</dbReference>
<dbReference type="PROSITE" id="PS50294">
    <property type="entry name" value="WD_REPEATS_REGION"/>
    <property type="match status" value="1"/>
</dbReference>
<dbReference type="AlphaFoldDB" id="A0A8S1NPS0"/>
<reference evidence="5" key="1">
    <citation type="submission" date="2021-01" db="EMBL/GenBank/DDBJ databases">
        <authorList>
            <consortium name="Genoscope - CEA"/>
            <person name="William W."/>
        </authorList>
    </citation>
    <scope>NUCLEOTIDE SEQUENCE</scope>
</reference>
<proteinExistence type="predicted"/>
<comment type="caution">
    <text evidence="5">The sequence shown here is derived from an EMBL/GenBank/DDBJ whole genome shotgun (WGS) entry which is preliminary data.</text>
</comment>
<keyword evidence="4" id="KW-0175">Coiled coil</keyword>